<evidence type="ECO:0000313" key="2">
    <source>
        <dbReference type="Proteomes" id="UP000199045"/>
    </source>
</evidence>
<reference evidence="1 2" key="1">
    <citation type="submission" date="2016-10" db="EMBL/GenBank/DDBJ databases">
        <authorList>
            <person name="de Groot N.N."/>
        </authorList>
    </citation>
    <scope>NUCLEOTIDE SEQUENCE [LARGE SCALE GENOMIC DNA]</scope>
    <source>
        <strain evidence="1 2">DSM 527</strain>
    </source>
</reference>
<name>A0A1G7UEJ9_CHIFI</name>
<organism evidence="1 2">
    <name type="scientific">Chitinophaga filiformis</name>
    <name type="common">Myxococcus filiformis</name>
    <name type="synonym">Flexibacter filiformis</name>
    <dbReference type="NCBI Taxonomy" id="104663"/>
    <lineage>
        <taxon>Bacteria</taxon>
        <taxon>Pseudomonadati</taxon>
        <taxon>Bacteroidota</taxon>
        <taxon>Chitinophagia</taxon>
        <taxon>Chitinophagales</taxon>
        <taxon>Chitinophagaceae</taxon>
        <taxon>Chitinophaga</taxon>
    </lineage>
</organism>
<gene>
    <name evidence="1" type="ORF">SAMN04488121_104339</name>
</gene>
<proteinExistence type="predicted"/>
<protein>
    <submittedName>
        <fullName evidence="1">Uncharacterized protein</fullName>
    </submittedName>
</protein>
<dbReference type="Proteomes" id="UP000199045">
    <property type="component" value="Unassembled WGS sequence"/>
</dbReference>
<dbReference type="AlphaFoldDB" id="A0A1G7UEJ9"/>
<dbReference type="EMBL" id="FNBN01000004">
    <property type="protein sequence ID" value="SDG45748.1"/>
    <property type="molecule type" value="Genomic_DNA"/>
</dbReference>
<sequence length="63" mass="7731">MIVQIYIDYWNFNKFFALFSLKIFYPVSIRAIKIPVAFNHRHLFLLQRVPKTTDDERSTYLYQ</sequence>
<accession>A0A1G7UEJ9</accession>
<evidence type="ECO:0000313" key="1">
    <source>
        <dbReference type="EMBL" id="SDG45748.1"/>
    </source>
</evidence>